<keyword evidence="2" id="KW-0732">Signal</keyword>
<evidence type="ECO:0000313" key="4">
    <source>
        <dbReference type="EMBL" id="KFN50132.1"/>
    </source>
</evidence>
<name>A0A091BF16_9GAMM</name>
<dbReference type="SUPFAM" id="SSF74653">
    <property type="entry name" value="TolA/TonB C-terminal domain"/>
    <property type="match status" value="2"/>
</dbReference>
<feature type="signal peptide" evidence="2">
    <location>
        <begin position="1"/>
        <end position="26"/>
    </location>
</feature>
<protein>
    <recommendedName>
        <fullName evidence="3">TonB C-terminal domain-containing protein</fullName>
    </recommendedName>
</protein>
<dbReference type="OrthoDB" id="5982836at2"/>
<dbReference type="Proteomes" id="UP000029391">
    <property type="component" value="Unassembled WGS sequence"/>
</dbReference>
<feature type="region of interest" description="Disordered" evidence="1">
    <location>
        <begin position="227"/>
        <end position="256"/>
    </location>
</feature>
<dbReference type="AlphaFoldDB" id="A0A091BF16"/>
<dbReference type="EMBL" id="AWXU01000023">
    <property type="protein sequence ID" value="KFN50132.1"/>
    <property type="molecule type" value="Genomic_DNA"/>
</dbReference>
<proteinExistence type="predicted"/>
<dbReference type="RefSeq" id="WP_026817050.1">
    <property type="nucleotide sequence ID" value="NZ_AUFF01000003.1"/>
</dbReference>
<keyword evidence="5" id="KW-1185">Reference proteome</keyword>
<dbReference type="STRING" id="1121013.GCA_000426365_01820"/>
<evidence type="ECO:0000313" key="5">
    <source>
        <dbReference type="Proteomes" id="UP000029391"/>
    </source>
</evidence>
<organism evidence="4 5">
    <name type="scientific">Arenimonas composti TR7-09 = DSM 18010</name>
    <dbReference type="NCBI Taxonomy" id="1121013"/>
    <lineage>
        <taxon>Bacteria</taxon>
        <taxon>Pseudomonadati</taxon>
        <taxon>Pseudomonadota</taxon>
        <taxon>Gammaproteobacteria</taxon>
        <taxon>Lysobacterales</taxon>
        <taxon>Lysobacteraceae</taxon>
        <taxon>Arenimonas</taxon>
    </lineage>
</organism>
<evidence type="ECO:0000259" key="3">
    <source>
        <dbReference type="Pfam" id="PF03544"/>
    </source>
</evidence>
<evidence type="ECO:0000256" key="2">
    <source>
        <dbReference type="SAM" id="SignalP"/>
    </source>
</evidence>
<dbReference type="InterPro" id="IPR037682">
    <property type="entry name" value="TonB_C"/>
</dbReference>
<dbReference type="GO" id="GO:0055085">
    <property type="term" value="P:transmembrane transport"/>
    <property type="evidence" value="ECO:0007669"/>
    <property type="project" value="InterPro"/>
</dbReference>
<sequence>MSISFRALRAPAAAALLFFAALPAIGADTVDRSYTVRLSLDATGAITDAQLQGEVPAALHESVLAAAKRAEFAPARRGGEARPSRTSVNVGVRLQPQGDGYRAEIVGVNQGGGWQLREQGRPRFPQRAASAGYSARVVVHAFFDADGRLDRTRSRARSVQVMDRGGTVVTHGDATPARFAADFRVATEAAIRGWQLTPDEVDGQPMASEVLVPVTFCAPAAGACDSRFPIDDARPDAPAKASDSDVDLPELREPQE</sequence>
<dbReference type="InterPro" id="IPR051045">
    <property type="entry name" value="TonB-dependent_transducer"/>
</dbReference>
<dbReference type="PANTHER" id="PTHR33446">
    <property type="entry name" value="PROTEIN TONB-RELATED"/>
    <property type="match status" value="1"/>
</dbReference>
<comment type="caution">
    <text evidence="4">The sequence shown here is derived from an EMBL/GenBank/DDBJ whole genome shotgun (WGS) entry which is preliminary data.</text>
</comment>
<dbReference type="Pfam" id="PF03544">
    <property type="entry name" value="TonB_C"/>
    <property type="match status" value="1"/>
</dbReference>
<evidence type="ECO:0000256" key="1">
    <source>
        <dbReference type="SAM" id="MobiDB-lite"/>
    </source>
</evidence>
<feature type="domain" description="TonB C-terminal" evidence="3">
    <location>
        <begin position="35"/>
        <end position="89"/>
    </location>
</feature>
<accession>A0A091BF16</accession>
<gene>
    <name evidence="4" type="ORF">P873_08130</name>
</gene>
<dbReference type="Gene3D" id="3.30.1150.10">
    <property type="match status" value="2"/>
</dbReference>
<feature type="compositionally biased region" description="Basic and acidic residues" evidence="1">
    <location>
        <begin position="228"/>
        <end position="237"/>
    </location>
</feature>
<feature type="chain" id="PRO_5001871135" description="TonB C-terminal domain-containing protein" evidence="2">
    <location>
        <begin position="27"/>
        <end position="256"/>
    </location>
</feature>
<reference evidence="4 5" key="1">
    <citation type="submission" date="2013-09" db="EMBL/GenBank/DDBJ databases">
        <title>Genome sequencing of Arenimonas composti.</title>
        <authorList>
            <person name="Chen F."/>
            <person name="Wang G."/>
        </authorList>
    </citation>
    <scope>NUCLEOTIDE SEQUENCE [LARGE SCALE GENOMIC DNA]</scope>
    <source>
        <strain evidence="4 5">TR7-09</strain>
    </source>
</reference>